<dbReference type="EMBL" id="AP021906">
    <property type="protein sequence ID" value="BBP88179.1"/>
    <property type="molecule type" value="Genomic_DNA"/>
</dbReference>
<accession>A0A5S9M8A8</accession>
<dbReference type="Proteomes" id="UP000464658">
    <property type="component" value="Chromosome"/>
</dbReference>
<gene>
    <name evidence="1" type="ORF">BsIDN1_17970</name>
</gene>
<dbReference type="AlphaFoldDB" id="A0A5S9M8A8"/>
<protein>
    <submittedName>
        <fullName evidence="1">Uncharacterized protein</fullName>
    </submittedName>
</protein>
<evidence type="ECO:0000313" key="1">
    <source>
        <dbReference type="EMBL" id="BBP88179.1"/>
    </source>
</evidence>
<organism evidence="1 2">
    <name type="scientific">Bacillus safensis</name>
    <dbReference type="NCBI Taxonomy" id="561879"/>
    <lineage>
        <taxon>Bacteria</taxon>
        <taxon>Bacillati</taxon>
        <taxon>Bacillota</taxon>
        <taxon>Bacilli</taxon>
        <taxon>Bacillales</taxon>
        <taxon>Bacillaceae</taxon>
        <taxon>Bacillus</taxon>
    </lineage>
</organism>
<sequence length="59" mass="6674">MACKVLAKAIAFLMLSYCLHVHQTLRPSDQLETMSSFLSKGVFTLMVYPLIEKDTHEGE</sequence>
<evidence type="ECO:0000313" key="2">
    <source>
        <dbReference type="Proteomes" id="UP000464658"/>
    </source>
</evidence>
<reference evidence="1 2" key="1">
    <citation type="submission" date="2019-12" db="EMBL/GenBank/DDBJ databases">
        <title>Full genome sequence of a Bacillus safensis strain isolated from commercially available natto in Indonesia.</title>
        <authorList>
            <person name="Yoshida M."/>
            <person name="Uomi M."/>
            <person name="Waturangi D."/>
            <person name="Ekaputri J.J."/>
            <person name="Setiamarga D.H.E."/>
        </authorList>
    </citation>
    <scope>NUCLEOTIDE SEQUENCE [LARGE SCALE GENOMIC DNA]</scope>
    <source>
        <strain evidence="1 2">IDN1</strain>
    </source>
</reference>
<name>A0A5S9M8A8_BACIA</name>
<proteinExistence type="predicted"/>